<dbReference type="GO" id="GO:0005829">
    <property type="term" value="C:cytosol"/>
    <property type="evidence" value="ECO:0007669"/>
    <property type="project" value="TreeGrafter"/>
</dbReference>
<dbReference type="GO" id="GO:0006355">
    <property type="term" value="P:regulation of DNA-templated transcription"/>
    <property type="evidence" value="ECO:0007669"/>
    <property type="project" value="TreeGrafter"/>
</dbReference>
<keyword evidence="1 8" id="KW-0597">Phosphoprotein</keyword>
<evidence type="ECO:0000256" key="2">
    <source>
        <dbReference type="ARBA" id="ARBA00023012"/>
    </source>
</evidence>
<dbReference type="Gene3D" id="3.40.50.2300">
    <property type="match status" value="1"/>
</dbReference>
<sequence>MQENYKILVVDDDMRLRALLERYLTEQGFQVRSVANAEQMDRLLTRESFHLMVLDLMLPGEDGLSICRRLRSQSNPMPDHYGDGERGRSGPYRWPGDWR</sequence>
<dbReference type="Proteomes" id="UP000254181">
    <property type="component" value="Unassembled WGS sequence"/>
</dbReference>
<evidence type="ECO:0000313" key="12">
    <source>
        <dbReference type="Proteomes" id="UP000254181"/>
    </source>
</evidence>
<dbReference type="GO" id="GO:0032993">
    <property type="term" value="C:protein-DNA complex"/>
    <property type="evidence" value="ECO:0007669"/>
    <property type="project" value="TreeGrafter"/>
</dbReference>
<evidence type="ECO:0000256" key="6">
    <source>
        <dbReference type="ARBA" id="ARBA00040496"/>
    </source>
</evidence>
<keyword evidence="4" id="KW-0238">DNA-binding</keyword>
<dbReference type="FunFam" id="3.40.50.2300:FF:000008">
    <property type="entry name" value="Two-component response regulator OmpR"/>
    <property type="match status" value="1"/>
</dbReference>
<proteinExistence type="predicted"/>
<dbReference type="PANTHER" id="PTHR48111">
    <property type="entry name" value="REGULATOR OF RPOS"/>
    <property type="match status" value="1"/>
</dbReference>
<evidence type="ECO:0000256" key="1">
    <source>
        <dbReference type="ARBA" id="ARBA00022553"/>
    </source>
</evidence>
<dbReference type="SUPFAM" id="SSF52172">
    <property type="entry name" value="CheY-like"/>
    <property type="match status" value="1"/>
</dbReference>
<reference evidence="11 12" key="1">
    <citation type="submission" date="2018-06" db="EMBL/GenBank/DDBJ databases">
        <authorList>
            <consortium name="Pathogen Informatics"/>
            <person name="Doyle S."/>
        </authorList>
    </citation>
    <scope>NUCLEOTIDE SEQUENCE [LARGE SCALE GENOMIC DNA]</scope>
    <source>
        <strain evidence="11 12">NCTC9075</strain>
    </source>
</reference>
<organism evidence="11 12">
    <name type="scientific">Escherichia coli</name>
    <dbReference type="NCBI Taxonomy" id="562"/>
    <lineage>
        <taxon>Bacteria</taxon>
        <taxon>Pseudomonadati</taxon>
        <taxon>Pseudomonadota</taxon>
        <taxon>Gammaproteobacteria</taxon>
        <taxon>Enterobacterales</taxon>
        <taxon>Enterobacteriaceae</taxon>
        <taxon>Escherichia</taxon>
    </lineage>
</organism>
<name>A0A377JYX9_ECOLX</name>
<feature type="domain" description="Response regulatory" evidence="10">
    <location>
        <begin position="6"/>
        <end position="99"/>
    </location>
</feature>
<feature type="modified residue" description="4-aspartylphosphate" evidence="8">
    <location>
        <position position="55"/>
    </location>
</feature>
<dbReference type="GO" id="GO:0000976">
    <property type="term" value="F:transcription cis-regulatory region binding"/>
    <property type="evidence" value="ECO:0007669"/>
    <property type="project" value="TreeGrafter"/>
</dbReference>
<evidence type="ECO:0000313" key="11">
    <source>
        <dbReference type="EMBL" id="STP17192.1"/>
    </source>
</evidence>
<dbReference type="InterPro" id="IPR001789">
    <property type="entry name" value="Sig_transdc_resp-reg_receiver"/>
</dbReference>
<evidence type="ECO:0000256" key="8">
    <source>
        <dbReference type="PROSITE-ProRule" id="PRU00169"/>
    </source>
</evidence>
<keyword evidence="3" id="KW-0805">Transcription regulation</keyword>
<protein>
    <recommendedName>
        <fullName evidence="6">DNA-binding dual transcriptional regulator OmpR</fullName>
    </recommendedName>
    <alternativeName>
        <fullName evidence="7">Transcriptional regulatory protein OmpR</fullName>
    </alternativeName>
</protein>
<keyword evidence="5" id="KW-0804">Transcription</keyword>
<evidence type="ECO:0000259" key="10">
    <source>
        <dbReference type="PROSITE" id="PS50110"/>
    </source>
</evidence>
<dbReference type="PANTHER" id="PTHR48111:SF4">
    <property type="entry name" value="DNA-BINDING DUAL TRANSCRIPTIONAL REGULATOR OMPR"/>
    <property type="match status" value="1"/>
</dbReference>
<keyword evidence="2" id="KW-0902">Two-component regulatory system</keyword>
<gene>
    <name evidence="11" type="primary">ompR_1</name>
    <name evidence="11" type="ORF">NCTC9075_00601</name>
</gene>
<feature type="region of interest" description="Disordered" evidence="9">
    <location>
        <begin position="73"/>
        <end position="99"/>
    </location>
</feature>
<evidence type="ECO:0000256" key="4">
    <source>
        <dbReference type="ARBA" id="ARBA00023125"/>
    </source>
</evidence>
<dbReference type="GO" id="GO:0000156">
    <property type="term" value="F:phosphorelay response regulator activity"/>
    <property type="evidence" value="ECO:0007669"/>
    <property type="project" value="TreeGrafter"/>
</dbReference>
<dbReference type="EMBL" id="UGEM01000004">
    <property type="protein sequence ID" value="STP17192.1"/>
    <property type="molecule type" value="Genomic_DNA"/>
</dbReference>
<dbReference type="SMART" id="SM00448">
    <property type="entry name" value="REC"/>
    <property type="match status" value="1"/>
</dbReference>
<dbReference type="InterPro" id="IPR011006">
    <property type="entry name" value="CheY-like_superfamily"/>
</dbReference>
<evidence type="ECO:0000256" key="7">
    <source>
        <dbReference type="ARBA" id="ARBA00041745"/>
    </source>
</evidence>
<dbReference type="CDD" id="cd17574">
    <property type="entry name" value="REC_OmpR"/>
    <property type="match status" value="1"/>
</dbReference>
<dbReference type="Pfam" id="PF00072">
    <property type="entry name" value="Response_reg"/>
    <property type="match status" value="1"/>
</dbReference>
<dbReference type="AlphaFoldDB" id="A0A377JYX9"/>
<dbReference type="PROSITE" id="PS50110">
    <property type="entry name" value="RESPONSE_REGULATORY"/>
    <property type="match status" value="1"/>
</dbReference>
<dbReference type="InterPro" id="IPR039420">
    <property type="entry name" value="WalR-like"/>
</dbReference>
<evidence type="ECO:0000256" key="3">
    <source>
        <dbReference type="ARBA" id="ARBA00023015"/>
    </source>
</evidence>
<accession>A0A377JYX9</accession>
<evidence type="ECO:0000256" key="9">
    <source>
        <dbReference type="SAM" id="MobiDB-lite"/>
    </source>
</evidence>
<evidence type="ECO:0000256" key="5">
    <source>
        <dbReference type="ARBA" id="ARBA00023163"/>
    </source>
</evidence>